<reference evidence="13 14" key="1">
    <citation type="journal article" date="2018" name="Nat. Ecol. Evol.">
        <title>Shark genomes provide insights into elasmobranch evolution and the origin of vertebrates.</title>
        <authorList>
            <person name="Hara Y"/>
            <person name="Yamaguchi K"/>
            <person name="Onimaru K"/>
            <person name="Kadota M"/>
            <person name="Koyanagi M"/>
            <person name="Keeley SD"/>
            <person name="Tatsumi K"/>
            <person name="Tanaka K"/>
            <person name="Motone F"/>
            <person name="Kageyama Y"/>
            <person name="Nozu R"/>
            <person name="Adachi N"/>
            <person name="Nishimura O"/>
            <person name="Nakagawa R"/>
            <person name="Tanegashima C"/>
            <person name="Kiyatake I"/>
            <person name="Matsumoto R"/>
            <person name="Murakumo K"/>
            <person name="Nishida K"/>
            <person name="Terakita A"/>
            <person name="Kuratani S"/>
            <person name="Sato K"/>
            <person name="Hyodo S Kuraku.S."/>
        </authorList>
    </citation>
    <scope>NUCLEOTIDE SEQUENCE [LARGE SCALE GENOMIC DNA]</scope>
</reference>
<keyword evidence="12" id="KW-0472">Membrane</keyword>
<evidence type="ECO:0000313" key="14">
    <source>
        <dbReference type="Proteomes" id="UP000288216"/>
    </source>
</evidence>
<comment type="cofactor">
    <cofactor evidence="1">
        <name>heme</name>
        <dbReference type="ChEBI" id="CHEBI:30413"/>
    </cofactor>
</comment>
<keyword evidence="8" id="KW-0492">Microsome</keyword>
<evidence type="ECO:0000256" key="8">
    <source>
        <dbReference type="ARBA" id="ARBA00022848"/>
    </source>
</evidence>
<keyword evidence="5" id="KW-0349">Heme</keyword>
<comment type="caution">
    <text evidence="13">The sequence shown here is derived from an EMBL/GenBank/DDBJ whole genome shotgun (WGS) entry which is preliminary data.</text>
</comment>
<dbReference type="PRINTS" id="PR00463">
    <property type="entry name" value="EP450I"/>
</dbReference>
<proteinExistence type="inferred from homology"/>
<dbReference type="EMBL" id="BFAA01008929">
    <property type="protein sequence ID" value="GCB77141.1"/>
    <property type="molecule type" value="Genomic_DNA"/>
</dbReference>
<dbReference type="InterPro" id="IPR036396">
    <property type="entry name" value="Cyt_P450_sf"/>
</dbReference>
<dbReference type="Proteomes" id="UP000288216">
    <property type="component" value="Unassembled WGS sequence"/>
</dbReference>
<dbReference type="InterPro" id="IPR002401">
    <property type="entry name" value="Cyt_P450_E_grp-I"/>
</dbReference>
<evidence type="ECO:0000256" key="2">
    <source>
        <dbReference type="ARBA" id="ARBA00004174"/>
    </source>
</evidence>
<dbReference type="GO" id="GO:0005506">
    <property type="term" value="F:iron ion binding"/>
    <property type="evidence" value="ECO:0007669"/>
    <property type="project" value="InterPro"/>
</dbReference>
<gene>
    <name evidence="13" type="ORF">scyTo_0015611</name>
</gene>
<dbReference type="GO" id="GO:0016712">
    <property type="term" value="F:oxidoreductase activity, acting on paired donors, with incorporation or reduction of molecular oxygen, reduced flavin or flavoprotein as one donor, and incorporation of one atom of oxygen"/>
    <property type="evidence" value="ECO:0007669"/>
    <property type="project" value="TreeGrafter"/>
</dbReference>
<comment type="subcellular location">
    <subcellularLocation>
        <location evidence="3">Endoplasmic reticulum membrane</location>
        <topology evidence="3">Peripheral membrane protein</topology>
    </subcellularLocation>
    <subcellularLocation>
        <location evidence="2">Microsome membrane</location>
        <topology evidence="2">Peripheral membrane protein</topology>
    </subcellularLocation>
</comment>
<dbReference type="Gene3D" id="1.10.630.10">
    <property type="entry name" value="Cytochrome P450"/>
    <property type="match status" value="1"/>
</dbReference>
<keyword evidence="7" id="KW-0256">Endoplasmic reticulum</keyword>
<comment type="similarity">
    <text evidence="4">Belongs to the cytochrome P450 family.</text>
</comment>
<feature type="non-terminal residue" evidence="13">
    <location>
        <position position="288"/>
    </location>
</feature>
<dbReference type="PANTHER" id="PTHR24300">
    <property type="entry name" value="CYTOCHROME P450 508A4-RELATED"/>
    <property type="match status" value="1"/>
</dbReference>
<evidence type="ECO:0000256" key="4">
    <source>
        <dbReference type="ARBA" id="ARBA00010617"/>
    </source>
</evidence>
<evidence type="ECO:0000256" key="7">
    <source>
        <dbReference type="ARBA" id="ARBA00022824"/>
    </source>
</evidence>
<protein>
    <recommendedName>
        <fullName evidence="15">Cytochrome P450</fullName>
    </recommendedName>
</protein>
<dbReference type="OrthoDB" id="1055148at2759"/>
<dbReference type="InterPro" id="IPR050182">
    <property type="entry name" value="Cytochrome_P450_fam2"/>
</dbReference>
<dbReference type="GO" id="GO:0006805">
    <property type="term" value="P:xenobiotic metabolic process"/>
    <property type="evidence" value="ECO:0007669"/>
    <property type="project" value="TreeGrafter"/>
</dbReference>
<evidence type="ECO:0000256" key="5">
    <source>
        <dbReference type="ARBA" id="ARBA00022617"/>
    </source>
</evidence>
<evidence type="ECO:0008006" key="15">
    <source>
        <dbReference type="Google" id="ProtNLM"/>
    </source>
</evidence>
<dbReference type="Pfam" id="PF00067">
    <property type="entry name" value="p450"/>
    <property type="match status" value="1"/>
</dbReference>
<name>A0A401PVI3_SCYTO</name>
<evidence type="ECO:0000256" key="6">
    <source>
        <dbReference type="ARBA" id="ARBA00022723"/>
    </source>
</evidence>
<dbReference type="FunFam" id="1.10.630.10:FF:000238">
    <property type="entry name" value="Cytochrome P450 2A6"/>
    <property type="match status" value="1"/>
</dbReference>
<evidence type="ECO:0000256" key="11">
    <source>
        <dbReference type="ARBA" id="ARBA00023033"/>
    </source>
</evidence>
<keyword evidence="10" id="KW-0408">Iron</keyword>
<dbReference type="InterPro" id="IPR001128">
    <property type="entry name" value="Cyt_P450"/>
</dbReference>
<evidence type="ECO:0000256" key="12">
    <source>
        <dbReference type="ARBA" id="ARBA00023136"/>
    </source>
</evidence>
<dbReference type="OMA" id="RCPAVED"/>
<dbReference type="GO" id="GO:0020037">
    <property type="term" value="F:heme binding"/>
    <property type="evidence" value="ECO:0007669"/>
    <property type="project" value="InterPro"/>
</dbReference>
<evidence type="ECO:0000256" key="10">
    <source>
        <dbReference type="ARBA" id="ARBA00023004"/>
    </source>
</evidence>
<evidence type="ECO:0000256" key="1">
    <source>
        <dbReference type="ARBA" id="ARBA00001971"/>
    </source>
</evidence>
<dbReference type="PRINTS" id="PR00385">
    <property type="entry name" value="P450"/>
</dbReference>
<dbReference type="STRING" id="75743.A0A401PVI3"/>
<keyword evidence="11" id="KW-0503">Monooxygenase</keyword>
<dbReference type="SUPFAM" id="SSF48264">
    <property type="entry name" value="Cytochrome P450"/>
    <property type="match status" value="1"/>
</dbReference>
<evidence type="ECO:0000256" key="9">
    <source>
        <dbReference type="ARBA" id="ARBA00023002"/>
    </source>
</evidence>
<keyword evidence="14" id="KW-1185">Reference proteome</keyword>
<organism evidence="13 14">
    <name type="scientific">Scyliorhinus torazame</name>
    <name type="common">Cloudy catshark</name>
    <name type="synonym">Catulus torazame</name>
    <dbReference type="NCBI Taxonomy" id="75743"/>
    <lineage>
        <taxon>Eukaryota</taxon>
        <taxon>Metazoa</taxon>
        <taxon>Chordata</taxon>
        <taxon>Craniata</taxon>
        <taxon>Vertebrata</taxon>
        <taxon>Chondrichthyes</taxon>
        <taxon>Elasmobranchii</taxon>
        <taxon>Galeomorphii</taxon>
        <taxon>Galeoidea</taxon>
        <taxon>Carcharhiniformes</taxon>
        <taxon>Scyliorhinidae</taxon>
        <taxon>Scyliorhinus</taxon>
    </lineage>
</organism>
<dbReference type="PANTHER" id="PTHR24300:SF153">
    <property type="entry name" value="CYTOCHROME P450 2G1-LIKE-RELATED"/>
    <property type="match status" value="1"/>
</dbReference>
<dbReference type="AlphaFoldDB" id="A0A401PVI3"/>
<keyword evidence="6" id="KW-0479">Metal-binding</keyword>
<sequence length="288" mass="33220">MGKKGIEERIQEEAQFLVAEFRNKKESPFNPNYQLKCAASNIICSIAFGDRFEYEDKKFLTFLEVIAENGRIIYNNFPNLMDLLPGPHKKIFQNFADLSNFLNKSIQSHKESFQQDFSRDYIDSFLIKMDEEKHKPDSEFNDKNLLMTVLNLFQAGTETTSSTMLWCLQILAKYPHIQEKIHREIEEVVGSCRCPAVEDRAKMPYTDAVIHEVQRFIDLVPMKLPHMASNDIEFRGYLIPKGTLVIPVLSSVLKGSGQWQVPESFNPNHFLDENGSFKNSESFMPFSA</sequence>
<dbReference type="GO" id="GO:0005789">
    <property type="term" value="C:endoplasmic reticulum membrane"/>
    <property type="evidence" value="ECO:0007669"/>
    <property type="project" value="UniProtKB-SubCell"/>
</dbReference>
<keyword evidence="9" id="KW-0560">Oxidoreductase</keyword>
<dbReference type="GO" id="GO:0006082">
    <property type="term" value="P:organic acid metabolic process"/>
    <property type="evidence" value="ECO:0007669"/>
    <property type="project" value="TreeGrafter"/>
</dbReference>
<evidence type="ECO:0000256" key="3">
    <source>
        <dbReference type="ARBA" id="ARBA00004406"/>
    </source>
</evidence>
<evidence type="ECO:0000313" key="13">
    <source>
        <dbReference type="EMBL" id="GCB77141.1"/>
    </source>
</evidence>
<accession>A0A401PVI3</accession>